<evidence type="ECO:0000256" key="1">
    <source>
        <dbReference type="ARBA" id="ARBA00022884"/>
    </source>
</evidence>
<organism evidence="4 5">
    <name type="scientific">Mesorhabditis spiculigera</name>
    <dbReference type="NCBI Taxonomy" id="96644"/>
    <lineage>
        <taxon>Eukaryota</taxon>
        <taxon>Metazoa</taxon>
        <taxon>Ecdysozoa</taxon>
        <taxon>Nematoda</taxon>
        <taxon>Chromadorea</taxon>
        <taxon>Rhabditida</taxon>
        <taxon>Rhabditina</taxon>
        <taxon>Rhabditomorpha</taxon>
        <taxon>Rhabditoidea</taxon>
        <taxon>Rhabditidae</taxon>
        <taxon>Mesorhabditinae</taxon>
        <taxon>Mesorhabditis</taxon>
    </lineage>
</organism>
<dbReference type="SUPFAM" id="SSF54928">
    <property type="entry name" value="RNA-binding domain, RBD"/>
    <property type="match status" value="2"/>
</dbReference>
<comment type="caution">
    <text evidence="4">The sequence shown here is derived from an EMBL/GenBank/DDBJ whole genome shotgun (WGS) entry which is preliminary data.</text>
</comment>
<dbReference type="CDD" id="cd12353">
    <property type="entry name" value="RRM2_TIA1_like"/>
    <property type="match status" value="1"/>
</dbReference>
<dbReference type="EMBL" id="CATQJA010002665">
    <property type="protein sequence ID" value="CAJ0583946.1"/>
    <property type="molecule type" value="Genomic_DNA"/>
</dbReference>
<dbReference type="PANTHER" id="PTHR48025">
    <property type="entry name" value="OS02G0815200 PROTEIN"/>
    <property type="match status" value="1"/>
</dbReference>
<sequence>MRLPVPIIAKLKRAHPLDEGLASGLYDETDLIFMQSKKMLTAAALGASSSGASAGATSPATTPVSLLQQNLLPYSSAAQLAAMQPIYQQMALQQQLQAQLPGAGAAQPGGYEGIPIFIVNQQAGTNSVSMAALQKAAEIQATILANAAQEPKVDTSKHHHVFVGDLSPEVTNNMLKDAFAGYGEISEAKVIRDSQTQKSKGYGFVSFPIKEHAEKAMTAMNGQWIGKRAVRTNWAARKPQDENRNTLTFEQVFNSTKADNTSVYVGNISQATTEESLREPFSAYGEISEIRMFKAQGYAFVRYDRKEDATKAIMEMNGKEVAGQLVRCSWGRTQQAQVQTQATPLLSDLGSSLLTSPLLQPQLGLQQLTSAAAASQYLPFYPQYYGGAGLLPQWPQV</sequence>
<dbReference type="SMART" id="SM00361">
    <property type="entry name" value="RRM_1"/>
    <property type="match status" value="2"/>
</dbReference>
<dbReference type="PROSITE" id="PS50102">
    <property type="entry name" value="RRM"/>
    <property type="match status" value="2"/>
</dbReference>
<name>A0AA36DC46_9BILA</name>
<dbReference type="InterPro" id="IPR000504">
    <property type="entry name" value="RRM_dom"/>
</dbReference>
<gene>
    <name evidence="4" type="ORF">MSPICULIGERA_LOCUS22014</name>
</gene>
<dbReference type="Pfam" id="PF00076">
    <property type="entry name" value="RRM_1"/>
    <property type="match status" value="2"/>
</dbReference>
<accession>A0AA36DC46</accession>
<feature type="non-terminal residue" evidence="4">
    <location>
        <position position="397"/>
    </location>
</feature>
<dbReference type="AlphaFoldDB" id="A0AA36DC46"/>
<dbReference type="GO" id="GO:0005634">
    <property type="term" value="C:nucleus"/>
    <property type="evidence" value="ECO:0007669"/>
    <property type="project" value="TreeGrafter"/>
</dbReference>
<feature type="domain" description="RRM" evidence="3">
    <location>
        <begin position="261"/>
        <end position="333"/>
    </location>
</feature>
<proteinExistence type="predicted"/>
<evidence type="ECO:0000259" key="3">
    <source>
        <dbReference type="PROSITE" id="PS50102"/>
    </source>
</evidence>
<dbReference type="InterPro" id="IPR050502">
    <property type="entry name" value="Euk_RNA-bind_prot"/>
</dbReference>
<evidence type="ECO:0000256" key="2">
    <source>
        <dbReference type="PROSITE-ProRule" id="PRU00176"/>
    </source>
</evidence>
<dbReference type="Proteomes" id="UP001177023">
    <property type="component" value="Unassembled WGS sequence"/>
</dbReference>
<protein>
    <recommendedName>
        <fullName evidence="3">RRM domain-containing protein</fullName>
    </recommendedName>
</protein>
<dbReference type="PANTHER" id="PTHR48025:SF20">
    <property type="entry name" value="TIA1 CYTOTOXIC GRANULE ASSOCIATED RNA BINDING PROTEIN"/>
    <property type="match status" value="1"/>
</dbReference>
<feature type="domain" description="RRM" evidence="3">
    <location>
        <begin position="159"/>
        <end position="237"/>
    </location>
</feature>
<keyword evidence="5" id="KW-1185">Reference proteome</keyword>
<reference evidence="4" key="1">
    <citation type="submission" date="2023-06" db="EMBL/GenBank/DDBJ databases">
        <authorList>
            <person name="Delattre M."/>
        </authorList>
    </citation>
    <scope>NUCLEOTIDE SEQUENCE</scope>
    <source>
        <strain evidence="4">AF72</strain>
    </source>
</reference>
<dbReference type="Gene3D" id="3.30.70.330">
    <property type="match status" value="2"/>
</dbReference>
<keyword evidence="1 2" id="KW-0694">RNA-binding</keyword>
<evidence type="ECO:0000313" key="4">
    <source>
        <dbReference type="EMBL" id="CAJ0583946.1"/>
    </source>
</evidence>
<dbReference type="SMART" id="SM00360">
    <property type="entry name" value="RRM"/>
    <property type="match status" value="2"/>
</dbReference>
<dbReference type="InterPro" id="IPR035979">
    <property type="entry name" value="RBD_domain_sf"/>
</dbReference>
<dbReference type="GO" id="GO:0003729">
    <property type="term" value="F:mRNA binding"/>
    <property type="evidence" value="ECO:0007669"/>
    <property type="project" value="TreeGrafter"/>
</dbReference>
<evidence type="ECO:0000313" key="5">
    <source>
        <dbReference type="Proteomes" id="UP001177023"/>
    </source>
</evidence>
<dbReference type="InterPro" id="IPR012677">
    <property type="entry name" value="Nucleotide-bd_a/b_plait_sf"/>
</dbReference>
<dbReference type="CDD" id="cd12354">
    <property type="entry name" value="RRM3_TIA1_like"/>
    <property type="match status" value="1"/>
</dbReference>
<dbReference type="FunFam" id="3.30.70.330:FF:000317">
    <property type="entry name" value="Rox8, isoform B"/>
    <property type="match status" value="1"/>
</dbReference>
<dbReference type="FunFam" id="3.30.70.330:FF:001013">
    <property type="entry name" value="TIA-1/TIAL RNA binding protein homolog"/>
    <property type="match status" value="1"/>
</dbReference>
<dbReference type="InterPro" id="IPR003954">
    <property type="entry name" value="RRM_euk-type"/>
</dbReference>